<dbReference type="Gene3D" id="3.40.50.1110">
    <property type="entry name" value="SGNH hydrolase"/>
    <property type="match status" value="1"/>
</dbReference>
<dbReference type="Proteomes" id="UP000886188">
    <property type="component" value="Unassembled WGS sequence"/>
</dbReference>
<feature type="chain" id="PRO_5031471961" description="SGNH/GDSL hydrolase family protein" evidence="1">
    <location>
        <begin position="20"/>
        <end position="262"/>
    </location>
</feature>
<dbReference type="GO" id="GO:0016788">
    <property type="term" value="F:hydrolase activity, acting on ester bonds"/>
    <property type="evidence" value="ECO:0007669"/>
    <property type="project" value="UniProtKB-ARBA"/>
</dbReference>
<evidence type="ECO:0008006" key="3">
    <source>
        <dbReference type="Google" id="ProtNLM"/>
    </source>
</evidence>
<dbReference type="RefSeq" id="WP_304185535.1">
    <property type="nucleotide sequence ID" value="NZ_DRGM01000210.1"/>
</dbReference>
<feature type="signal peptide" evidence="1">
    <location>
        <begin position="1"/>
        <end position="19"/>
    </location>
</feature>
<evidence type="ECO:0000256" key="1">
    <source>
        <dbReference type="SAM" id="SignalP"/>
    </source>
</evidence>
<protein>
    <recommendedName>
        <fullName evidence="3">SGNH/GDSL hydrolase family protein</fullName>
    </recommendedName>
</protein>
<accession>A0A7V1D340</accession>
<dbReference type="EMBL" id="DRGM01000210">
    <property type="protein sequence ID" value="HEA19018.1"/>
    <property type="molecule type" value="Genomic_DNA"/>
</dbReference>
<name>A0A7V1D340_9GAMM</name>
<comment type="caution">
    <text evidence="2">The sequence shown here is derived from an EMBL/GenBank/DDBJ whole genome shotgun (WGS) entry which is preliminary data.</text>
</comment>
<reference evidence="2" key="1">
    <citation type="journal article" date="2020" name="mSystems">
        <title>Genome- and Community-Level Interaction Insights into Carbon Utilization and Element Cycling Functions of Hydrothermarchaeota in Hydrothermal Sediment.</title>
        <authorList>
            <person name="Zhou Z."/>
            <person name="Liu Y."/>
            <person name="Xu W."/>
            <person name="Pan J."/>
            <person name="Luo Z.H."/>
            <person name="Li M."/>
        </authorList>
    </citation>
    <scope>NUCLEOTIDE SEQUENCE [LARGE SCALE GENOMIC DNA]</scope>
    <source>
        <strain evidence="2">HyVt-346</strain>
    </source>
</reference>
<dbReference type="AlphaFoldDB" id="A0A7V1D340"/>
<keyword evidence="1" id="KW-0732">Signal</keyword>
<dbReference type="InterPro" id="IPR036514">
    <property type="entry name" value="SGNH_hydro_sf"/>
</dbReference>
<organism evidence="2">
    <name type="scientific">Pseudoalteromonas prydzensis</name>
    <dbReference type="NCBI Taxonomy" id="182141"/>
    <lineage>
        <taxon>Bacteria</taxon>
        <taxon>Pseudomonadati</taxon>
        <taxon>Pseudomonadota</taxon>
        <taxon>Gammaproteobacteria</taxon>
        <taxon>Alteromonadales</taxon>
        <taxon>Pseudoalteromonadaceae</taxon>
        <taxon>Pseudoalteromonas</taxon>
    </lineage>
</organism>
<gene>
    <name evidence="2" type="ORF">ENH88_21715</name>
</gene>
<sequence length="262" mass="28501">MLSKCLAFTLWMLILFNLAACGSGTTSDKPKQSTQPETTNPVDNSARADYRVIIYGNSHSAQLGSILKILVTSQLPNSTIETVTISGWFLDEIVAVSGNLAQLQQSSWSHAIFQGQKYSQSGTTNYSTEATQRLIATAKSNNIMPILFPEHPQRGNPAEAERVYNLHQSISQQEPSCIAPVGLVWNRLLAVMPTAKLYNADGNHASYAGNILTAMTFYEIISGELADAIPYTSALELDQQQQALFGQIVTQVLAEHPACPTP</sequence>
<evidence type="ECO:0000313" key="2">
    <source>
        <dbReference type="EMBL" id="HEA19018.1"/>
    </source>
</evidence>
<proteinExistence type="predicted"/>